<comment type="caution">
    <text evidence="1">The sequence shown here is derived from an EMBL/GenBank/DDBJ whole genome shotgun (WGS) entry which is preliminary data.</text>
</comment>
<name>A0ABT9XUZ1_9BACI</name>
<organism evidence="1 2">
    <name type="scientific">Neobacillus ginsengisoli</name>
    <dbReference type="NCBI Taxonomy" id="904295"/>
    <lineage>
        <taxon>Bacteria</taxon>
        <taxon>Bacillati</taxon>
        <taxon>Bacillota</taxon>
        <taxon>Bacilli</taxon>
        <taxon>Bacillales</taxon>
        <taxon>Bacillaceae</taxon>
        <taxon>Neobacillus</taxon>
    </lineage>
</organism>
<proteinExistence type="predicted"/>
<keyword evidence="2" id="KW-1185">Reference proteome</keyword>
<dbReference type="Proteomes" id="UP001224122">
    <property type="component" value="Unassembled WGS sequence"/>
</dbReference>
<protein>
    <submittedName>
        <fullName evidence="1">Uncharacterized protein</fullName>
    </submittedName>
</protein>
<dbReference type="EMBL" id="JAUSTW010000003">
    <property type="protein sequence ID" value="MDQ0199126.1"/>
    <property type="molecule type" value="Genomic_DNA"/>
</dbReference>
<reference evidence="1 2" key="1">
    <citation type="submission" date="2023-07" db="EMBL/GenBank/DDBJ databases">
        <title>Genomic Encyclopedia of Type Strains, Phase IV (KMG-IV): sequencing the most valuable type-strain genomes for metagenomic binning, comparative biology and taxonomic classification.</title>
        <authorList>
            <person name="Goeker M."/>
        </authorList>
    </citation>
    <scope>NUCLEOTIDE SEQUENCE [LARGE SCALE GENOMIC DNA]</scope>
    <source>
        <strain evidence="1 2">DSM 27594</strain>
    </source>
</reference>
<accession>A0ABT9XUZ1</accession>
<dbReference type="RefSeq" id="WP_307407703.1">
    <property type="nucleotide sequence ID" value="NZ_JAUSTW010000003.1"/>
</dbReference>
<evidence type="ECO:0000313" key="1">
    <source>
        <dbReference type="EMBL" id="MDQ0199126.1"/>
    </source>
</evidence>
<gene>
    <name evidence="1" type="ORF">J2S10_002284</name>
</gene>
<evidence type="ECO:0000313" key="2">
    <source>
        <dbReference type="Proteomes" id="UP001224122"/>
    </source>
</evidence>
<sequence length="62" mass="7050">MMMPSILFFLIVPATIFVRFCRPKGEKSASESQFELRKTSAIVKLTIGGTDKDQFFSVFQTQ</sequence>